<protein>
    <submittedName>
        <fullName evidence="4">GAF domain-containing protein</fullName>
    </submittedName>
</protein>
<dbReference type="Pfam" id="PF03861">
    <property type="entry name" value="ANTAR"/>
    <property type="match status" value="1"/>
</dbReference>
<dbReference type="Gene3D" id="1.10.10.10">
    <property type="entry name" value="Winged helix-like DNA-binding domain superfamily/Winged helix DNA-binding domain"/>
    <property type="match status" value="1"/>
</dbReference>
<dbReference type="InterPro" id="IPR029016">
    <property type="entry name" value="GAF-like_dom_sf"/>
</dbReference>
<dbReference type="PROSITE" id="PS50921">
    <property type="entry name" value="ANTAR"/>
    <property type="match status" value="1"/>
</dbReference>
<evidence type="ECO:0000313" key="5">
    <source>
        <dbReference type="Proteomes" id="UP001499882"/>
    </source>
</evidence>
<organism evidence="4 5">
    <name type="scientific">Nocardioides endophyticus</name>
    <dbReference type="NCBI Taxonomy" id="1353775"/>
    <lineage>
        <taxon>Bacteria</taxon>
        <taxon>Bacillati</taxon>
        <taxon>Actinomycetota</taxon>
        <taxon>Actinomycetes</taxon>
        <taxon>Propionibacteriales</taxon>
        <taxon>Nocardioidaceae</taxon>
        <taxon>Nocardioides</taxon>
    </lineage>
</organism>
<accession>A0ABP8YHR7</accession>
<dbReference type="EMBL" id="BAABKN010000006">
    <property type="protein sequence ID" value="GAA4729260.1"/>
    <property type="molecule type" value="Genomic_DNA"/>
</dbReference>
<evidence type="ECO:0000256" key="2">
    <source>
        <dbReference type="ARBA" id="ARBA00023163"/>
    </source>
</evidence>
<dbReference type="Proteomes" id="UP001499882">
    <property type="component" value="Unassembled WGS sequence"/>
</dbReference>
<gene>
    <name evidence="4" type="ORF">GCM10023350_10690</name>
</gene>
<evidence type="ECO:0000259" key="3">
    <source>
        <dbReference type="PROSITE" id="PS50921"/>
    </source>
</evidence>
<evidence type="ECO:0000256" key="1">
    <source>
        <dbReference type="ARBA" id="ARBA00023015"/>
    </source>
</evidence>
<name>A0ABP8YHR7_9ACTN</name>
<proteinExistence type="predicted"/>
<reference evidence="5" key="1">
    <citation type="journal article" date="2019" name="Int. J. Syst. Evol. Microbiol.">
        <title>The Global Catalogue of Microorganisms (GCM) 10K type strain sequencing project: providing services to taxonomists for standard genome sequencing and annotation.</title>
        <authorList>
            <consortium name="The Broad Institute Genomics Platform"/>
            <consortium name="The Broad Institute Genome Sequencing Center for Infectious Disease"/>
            <person name="Wu L."/>
            <person name="Ma J."/>
        </authorList>
    </citation>
    <scope>NUCLEOTIDE SEQUENCE [LARGE SCALE GENOMIC DNA]</scope>
    <source>
        <strain evidence="5">JCM 18532</strain>
    </source>
</reference>
<dbReference type="SMART" id="SM01012">
    <property type="entry name" value="ANTAR"/>
    <property type="match status" value="1"/>
</dbReference>
<keyword evidence="1" id="KW-0805">Transcription regulation</keyword>
<dbReference type="InterPro" id="IPR005561">
    <property type="entry name" value="ANTAR"/>
</dbReference>
<evidence type="ECO:0000313" key="4">
    <source>
        <dbReference type="EMBL" id="GAA4729260.1"/>
    </source>
</evidence>
<dbReference type="Pfam" id="PF13185">
    <property type="entry name" value="GAF_2"/>
    <property type="match status" value="1"/>
</dbReference>
<sequence>MSGPGPRLAQVRALVENEDAAPGDQPGIVGRMQRLCRAASDALTARGVGICLIAEVDAQLTVAASGPVTEQVEGLQFALGEGPSLEAHAARRPVLCSDLRGSAGTRWPGYVPAVRAYGVRAVFSFPLQIGAARLGAMGVYREVVGGLSDEHLAQALTFAEVATVELLDSLPAPGGPHRVVQDAVDNRYEVYQAQGMLTVQLGVGLVEAMARMRAYAYAQDRLLGDLARDILAGRVVLEPDEP</sequence>
<dbReference type="SUPFAM" id="SSF55781">
    <property type="entry name" value="GAF domain-like"/>
    <property type="match status" value="1"/>
</dbReference>
<keyword evidence="2" id="KW-0804">Transcription</keyword>
<feature type="domain" description="ANTAR" evidence="3">
    <location>
        <begin position="170"/>
        <end position="231"/>
    </location>
</feature>
<comment type="caution">
    <text evidence="4">The sequence shown here is derived from an EMBL/GenBank/DDBJ whole genome shotgun (WGS) entry which is preliminary data.</text>
</comment>
<dbReference type="Gene3D" id="3.30.450.40">
    <property type="match status" value="1"/>
</dbReference>
<dbReference type="InterPro" id="IPR003018">
    <property type="entry name" value="GAF"/>
</dbReference>
<dbReference type="InterPro" id="IPR036388">
    <property type="entry name" value="WH-like_DNA-bd_sf"/>
</dbReference>
<keyword evidence="5" id="KW-1185">Reference proteome</keyword>